<reference evidence="1" key="1">
    <citation type="journal article" date="2022" name="bioRxiv">
        <title>Sequencing and chromosome-scale assembly of the giantPleurodeles waltlgenome.</title>
        <authorList>
            <person name="Brown T."/>
            <person name="Elewa A."/>
            <person name="Iarovenko S."/>
            <person name="Subramanian E."/>
            <person name="Araus A.J."/>
            <person name="Petzold A."/>
            <person name="Susuki M."/>
            <person name="Suzuki K.-i.T."/>
            <person name="Hayashi T."/>
            <person name="Toyoda A."/>
            <person name="Oliveira C."/>
            <person name="Osipova E."/>
            <person name="Leigh N.D."/>
            <person name="Simon A."/>
            <person name="Yun M.H."/>
        </authorList>
    </citation>
    <scope>NUCLEOTIDE SEQUENCE</scope>
    <source>
        <strain evidence="1">20211129_DDA</strain>
        <tissue evidence="1">Liver</tissue>
    </source>
</reference>
<dbReference type="EMBL" id="JANPWB010000011">
    <property type="protein sequence ID" value="KAJ1123029.1"/>
    <property type="molecule type" value="Genomic_DNA"/>
</dbReference>
<proteinExistence type="predicted"/>
<organism evidence="1 2">
    <name type="scientific">Pleurodeles waltl</name>
    <name type="common">Iberian ribbed newt</name>
    <dbReference type="NCBI Taxonomy" id="8319"/>
    <lineage>
        <taxon>Eukaryota</taxon>
        <taxon>Metazoa</taxon>
        <taxon>Chordata</taxon>
        <taxon>Craniata</taxon>
        <taxon>Vertebrata</taxon>
        <taxon>Euteleostomi</taxon>
        <taxon>Amphibia</taxon>
        <taxon>Batrachia</taxon>
        <taxon>Caudata</taxon>
        <taxon>Salamandroidea</taxon>
        <taxon>Salamandridae</taxon>
        <taxon>Pleurodelinae</taxon>
        <taxon>Pleurodeles</taxon>
    </lineage>
</organism>
<accession>A0AAV7P5Q1</accession>
<protein>
    <submittedName>
        <fullName evidence="1">Uncharacterized protein</fullName>
    </submittedName>
</protein>
<sequence>MIRAEGTLQSGPGLGPSLPTIALPFESEVRSSLTAAAAKIIPLRSAEVVQQDAPICCLIARTRNRDSKGLGRAVRELGSATLLASFPDQLPTPRICLLNCE</sequence>
<evidence type="ECO:0000313" key="2">
    <source>
        <dbReference type="Proteomes" id="UP001066276"/>
    </source>
</evidence>
<comment type="caution">
    <text evidence="1">The sequence shown here is derived from an EMBL/GenBank/DDBJ whole genome shotgun (WGS) entry which is preliminary data.</text>
</comment>
<gene>
    <name evidence="1" type="ORF">NDU88_001502</name>
</gene>
<evidence type="ECO:0000313" key="1">
    <source>
        <dbReference type="EMBL" id="KAJ1123029.1"/>
    </source>
</evidence>
<dbReference type="AlphaFoldDB" id="A0AAV7P5Q1"/>
<dbReference type="Proteomes" id="UP001066276">
    <property type="component" value="Chromosome 7"/>
</dbReference>
<name>A0AAV7P5Q1_PLEWA</name>
<keyword evidence="2" id="KW-1185">Reference proteome</keyword>